<dbReference type="PANTHER" id="PTHR34535:SF3">
    <property type="entry name" value="HYDROGENASE MATURATION FACTOR HYPA"/>
    <property type="match status" value="1"/>
</dbReference>
<dbReference type="GO" id="GO:0008270">
    <property type="term" value="F:zinc ion binding"/>
    <property type="evidence" value="ECO:0007669"/>
    <property type="project" value="UniProtKB-UniRule"/>
</dbReference>
<dbReference type="EMBL" id="JAMTCK010000001">
    <property type="protein sequence ID" value="MCP2163494.1"/>
    <property type="molecule type" value="Genomic_DNA"/>
</dbReference>
<evidence type="ECO:0000256" key="3">
    <source>
        <dbReference type="ARBA" id="ARBA00022723"/>
    </source>
</evidence>
<evidence type="ECO:0000313" key="7">
    <source>
        <dbReference type="Proteomes" id="UP001206128"/>
    </source>
</evidence>
<feature type="binding site" evidence="5">
    <location>
        <position position="88"/>
    </location>
    <ligand>
        <name>Zn(2+)</name>
        <dbReference type="ChEBI" id="CHEBI:29105"/>
    </ligand>
</feature>
<evidence type="ECO:0000256" key="5">
    <source>
        <dbReference type="HAMAP-Rule" id="MF_00213"/>
    </source>
</evidence>
<dbReference type="GO" id="GO:0051604">
    <property type="term" value="P:protein maturation"/>
    <property type="evidence" value="ECO:0007669"/>
    <property type="project" value="InterPro"/>
</dbReference>
<feature type="binding site" evidence="5">
    <location>
        <position position="70"/>
    </location>
    <ligand>
        <name>Zn(2+)</name>
        <dbReference type="ChEBI" id="CHEBI:29105"/>
    </ligand>
</feature>
<dbReference type="Gene3D" id="3.30.2320.80">
    <property type="match status" value="1"/>
</dbReference>
<protein>
    <recommendedName>
        <fullName evidence="5">Hydrogenase maturation factor HypA</fullName>
    </recommendedName>
</protein>
<dbReference type="PANTHER" id="PTHR34535">
    <property type="entry name" value="HYDROGENASE MATURATION FACTOR HYPA"/>
    <property type="match status" value="1"/>
</dbReference>
<evidence type="ECO:0000256" key="1">
    <source>
        <dbReference type="ARBA" id="ARBA00010748"/>
    </source>
</evidence>
<dbReference type="PIRSF" id="PIRSF004761">
    <property type="entry name" value="Hydrgn_mat_HypA"/>
    <property type="match status" value="1"/>
</dbReference>
<evidence type="ECO:0000256" key="4">
    <source>
        <dbReference type="ARBA" id="ARBA00022833"/>
    </source>
</evidence>
<keyword evidence="2 5" id="KW-0533">Nickel</keyword>
<dbReference type="PROSITE" id="PS01249">
    <property type="entry name" value="HYPA"/>
    <property type="match status" value="1"/>
</dbReference>
<dbReference type="Pfam" id="PF01155">
    <property type="entry name" value="HypA"/>
    <property type="match status" value="1"/>
</dbReference>
<dbReference type="InterPro" id="IPR000688">
    <property type="entry name" value="HypA/HybF"/>
</dbReference>
<comment type="similarity">
    <text evidence="1 5">Belongs to the HypA/HybF family.</text>
</comment>
<evidence type="ECO:0000256" key="2">
    <source>
        <dbReference type="ARBA" id="ARBA00022596"/>
    </source>
</evidence>
<accession>A0AAE3G9R7</accession>
<feature type="binding site" evidence="5">
    <location>
        <position position="2"/>
    </location>
    <ligand>
        <name>Ni(2+)</name>
        <dbReference type="ChEBI" id="CHEBI:49786"/>
    </ligand>
</feature>
<comment type="function">
    <text evidence="5">Involved in the maturation of [NiFe] hydrogenases. Required for nickel insertion into the metal center of the hydrogenase.</text>
</comment>
<gene>
    <name evidence="5" type="primary">hypA</name>
    <name evidence="6" type="ORF">LX83_000334</name>
</gene>
<dbReference type="Proteomes" id="UP001206128">
    <property type="component" value="Unassembled WGS sequence"/>
</dbReference>
<dbReference type="RefSeq" id="WP_253766188.1">
    <property type="nucleotide sequence ID" value="NZ_JAMTCK010000001.1"/>
</dbReference>
<keyword evidence="4 5" id="KW-0862">Zinc</keyword>
<keyword evidence="7" id="KW-1185">Reference proteome</keyword>
<keyword evidence="3 5" id="KW-0479">Metal-binding</keyword>
<dbReference type="InterPro" id="IPR020538">
    <property type="entry name" value="Hydgase_Ni_incorp_HypA/HybF_CS"/>
</dbReference>
<dbReference type="HAMAP" id="MF_00213">
    <property type="entry name" value="HypA_HybF"/>
    <property type="match status" value="1"/>
</dbReference>
<comment type="caution">
    <text evidence="6">The sequence shown here is derived from an EMBL/GenBank/DDBJ whole genome shotgun (WGS) entry which is preliminary data.</text>
</comment>
<feature type="binding site" evidence="5">
    <location>
        <position position="86"/>
    </location>
    <ligand>
        <name>Zn(2+)</name>
        <dbReference type="ChEBI" id="CHEBI:29105"/>
    </ligand>
</feature>
<proteinExistence type="inferred from homology"/>
<feature type="binding site" evidence="5">
    <location>
        <position position="73"/>
    </location>
    <ligand>
        <name>Zn(2+)</name>
        <dbReference type="ChEBI" id="CHEBI:29105"/>
    </ligand>
</feature>
<evidence type="ECO:0000313" key="6">
    <source>
        <dbReference type="EMBL" id="MCP2163494.1"/>
    </source>
</evidence>
<dbReference type="GO" id="GO:0016151">
    <property type="term" value="F:nickel cation binding"/>
    <property type="evidence" value="ECO:0007669"/>
    <property type="project" value="UniProtKB-UniRule"/>
</dbReference>
<sequence>MHELAITQDIVHAITERVAGARVTAVRLEVGRLSGVLAHSVRFCFELVCRGTGLEGASLEITEPGGRARCHDCADEFDLADPILLCPCGSANVSVLSGRQLRITSVEVC</sequence>
<name>A0AAE3G9R7_9PSEU</name>
<reference evidence="6" key="1">
    <citation type="submission" date="2022-06" db="EMBL/GenBank/DDBJ databases">
        <title>Genomic Encyclopedia of Archaeal and Bacterial Type Strains, Phase II (KMG-II): from individual species to whole genera.</title>
        <authorList>
            <person name="Goeker M."/>
        </authorList>
    </citation>
    <scope>NUCLEOTIDE SEQUENCE</scope>
    <source>
        <strain evidence="6">DSM 43935</strain>
    </source>
</reference>
<organism evidence="6 7">
    <name type="scientific">Goodfellowiella coeruleoviolacea</name>
    <dbReference type="NCBI Taxonomy" id="334858"/>
    <lineage>
        <taxon>Bacteria</taxon>
        <taxon>Bacillati</taxon>
        <taxon>Actinomycetota</taxon>
        <taxon>Actinomycetes</taxon>
        <taxon>Pseudonocardiales</taxon>
        <taxon>Pseudonocardiaceae</taxon>
        <taxon>Goodfellowiella</taxon>
    </lineage>
</organism>
<dbReference type="AlphaFoldDB" id="A0AAE3G9R7"/>